<feature type="compositionally biased region" description="Low complexity" evidence="7">
    <location>
        <begin position="107"/>
        <end position="119"/>
    </location>
</feature>
<evidence type="ECO:0000256" key="2">
    <source>
        <dbReference type="ARBA" id="ARBA00022448"/>
    </source>
</evidence>
<name>A0A0A0BL68_9CELL</name>
<keyword evidence="10" id="KW-1185">Reference proteome</keyword>
<keyword evidence="5 8" id="KW-1133">Transmembrane helix</keyword>
<feature type="transmembrane region" description="Helical" evidence="8">
    <location>
        <begin position="58"/>
        <end position="81"/>
    </location>
</feature>
<feature type="transmembrane region" description="Helical" evidence="8">
    <location>
        <begin position="152"/>
        <end position="177"/>
    </location>
</feature>
<protein>
    <recommendedName>
        <fullName evidence="11">MFS transporter</fullName>
    </recommendedName>
</protein>
<evidence type="ECO:0000256" key="8">
    <source>
        <dbReference type="SAM" id="Phobius"/>
    </source>
</evidence>
<evidence type="ECO:0000256" key="4">
    <source>
        <dbReference type="ARBA" id="ARBA00022692"/>
    </source>
</evidence>
<dbReference type="PANTHER" id="PTHR23517:SF2">
    <property type="entry name" value="MULTIDRUG RESISTANCE PROTEIN MDTH"/>
    <property type="match status" value="1"/>
</dbReference>
<evidence type="ECO:0000256" key="6">
    <source>
        <dbReference type="ARBA" id="ARBA00023136"/>
    </source>
</evidence>
<reference evidence="9 10" key="1">
    <citation type="submission" date="2013-08" db="EMBL/GenBank/DDBJ databases">
        <title>Genome sequencing of Cellulomonas bogoriensis 69B4.</title>
        <authorList>
            <person name="Chen F."/>
            <person name="Li Y."/>
            <person name="Wang G."/>
        </authorList>
    </citation>
    <scope>NUCLEOTIDE SEQUENCE [LARGE SCALE GENOMIC DNA]</scope>
    <source>
        <strain evidence="9 10">69B4</strain>
    </source>
</reference>
<feature type="transmembrane region" description="Helical" evidence="8">
    <location>
        <begin position="34"/>
        <end position="52"/>
    </location>
</feature>
<evidence type="ECO:0000313" key="10">
    <source>
        <dbReference type="Proteomes" id="UP000054314"/>
    </source>
</evidence>
<feature type="transmembrane region" description="Helical" evidence="8">
    <location>
        <begin position="222"/>
        <end position="253"/>
    </location>
</feature>
<keyword evidence="6 8" id="KW-0472">Membrane</keyword>
<dbReference type="Proteomes" id="UP000054314">
    <property type="component" value="Unassembled WGS sequence"/>
</dbReference>
<comment type="caution">
    <text evidence="9">The sequence shown here is derived from an EMBL/GenBank/DDBJ whole genome shotgun (WGS) entry which is preliminary data.</text>
</comment>
<gene>
    <name evidence="9" type="ORF">N869_11575</name>
</gene>
<dbReference type="RefSeq" id="WP_035063050.1">
    <property type="nucleotide sequence ID" value="NZ_AXCZ01000333.1"/>
</dbReference>
<comment type="subcellular location">
    <subcellularLocation>
        <location evidence="1">Cell membrane</location>
        <topology evidence="1">Multi-pass membrane protein</topology>
    </subcellularLocation>
</comment>
<dbReference type="InterPro" id="IPR036259">
    <property type="entry name" value="MFS_trans_sf"/>
</dbReference>
<dbReference type="GO" id="GO:0022857">
    <property type="term" value="F:transmembrane transporter activity"/>
    <property type="evidence" value="ECO:0007669"/>
    <property type="project" value="InterPro"/>
</dbReference>
<accession>A0A0A0BL68</accession>
<dbReference type="SUPFAM" id="SSF103473">
    <property type="entry name" value="MFS general substrate transporter"/>
    <property type="match status" value="1"/>
</dbReference>
<feature type="non-terminal residue" evidence="9">
    <location>
        <position position="1"/>
    </location>
</feature>
<dbReference type="OrthoDB" id="3865324at2"/>
<organism evidence="9 10">
    <name type="scientific">Cellulomonas bogoriensis 69B4 = DSM 16987</name>
    <dbReference type="NCBI Taxonomy" id="1386082"/>
    <lineage>
        <taxon>Bacteria</taxon>
        <taxon>Bacillati</taxon>
        <taxon>Actinomycetota</taxon>
        <taxon>Actinomycetes</taxon>
        <taxon>Micrococcales</taxon>
        <taxon>Cellulomonadaceae</taxon>
        <taxon>Cellulomonas</taxon>
    </lineage>
</organism>
<keyword evidence="3" id="KW-1003">Cell membrane</keyword>
<evidence type="ECO:0000313" key="9">
    <source>
        <dbReference type="EMBL" id="KGM08437.1"/>
    </source>
</evidence>
<keyword evidence="4 8" id="KW-0812">Transmembrane</keyword>
<dbReference type="EMBL" id="AXCZ01000333">
    <property type="protein sequence ID" value="KGM08437.1"/>
    <property type="molecule type" value="Genomic_DNA"/>
</dbReference>
<evidence type="ECO:0000256" key="1">
    <source>
        <dbReference type="ARBA" id="ARBA00004651"/>
    </source>
</evidence>
<sequence>AVAERGAAATRGAFIAALVPRDGRVRFRAVLRSLTNAAGALGAAAGSFVLVWDTAEAYRGAAVINSLTFAVAALFVATAGVRASRRAATSEARHGGGPPADASLRDAAAPPTAASTPVPGPSAIAVGTLIPPTTPAPPKRLRFDTAARDRPFLVITGLNAVLLLHTTMITTALPLWVAERTDAPLWVVSAAIVLNAVGVVLLQVPASRRVRDVSTAARAGRLAAVLLAVAAVALGASGLVSGAATVALILLAACAHLGGELFQACAAWELAFDLAPETAQGQYHGVFNAGQDLGGMISPLLFTAIVATLGAGGWVAVAALFVGAGLALVPATRWAARSREMVA</sequence>
<feature type="transmembrane region" description="Helical" evidence="8">
    <location>
        <begin position="300"/>
        <end position="329"/>
    </location>
</feature>
<dbReference type="AlphaFoldDB" id="A0A0A0BL68"/>
<dbReference type="InterPro" id="IPR011701">
    <property type="entry name" value="MFS"/>
</dbReference>
<evidence type="ECO:0000256" key="7">
    <source>
        <dbReference type="SAM" id="MobiDB-lite"/>
    </source>
</evidence>
<evidence type="ECO:0008006" key="11">
    <source>
        <dbReference type="Google" id="ProtNLM"/>
    </source>
</evidence>
<proteinExistence type="predicted"/>
<dbReference type="GO" id="GO:0005886">
    <property type="term" value="C:plasma membrane"/>
    <property type="evidence" value="ECO:0007669"/>
    <property type="project" value="UniProtKB-SubCell"/>
</dbReference>
<dbReference type="PANTHER" id="PTHR23517">
    <property type="entry name" value="RESISTANCE PROTEIN MDTM, PUTATIVE-RELATED-RELATED"/>
    <property type="match status" value="1"/>
</dbReference>
<evidence type="ECO:0000256" key="3">
    <source>
        <dbReference type="ARBA" id="ARBA00022475"/>
    </source>
</evidence>
<dbReference type="Pfam" id="PF07690">
    <property type="entry name" value="MFS_1"/>
    <property type="match status" value="1"/>
</dbReference>
<feature type="transmembrane region" description="Helical" evidence="8">
    <location>
        <begin position="183"/>
        <end position="202"/>
    </location>
</feature>
<dbReference type="InterPro" id="IPR050171">
    <property type="entry name" value="MFS_Transporters"/>
</dbReference>
<keyword evidence="2" id="KW-0813">Transport</keyword>
<evidence type="ECO:0000256" key="5">
    <source>
        <dbReference type="ARBA" id="ARBA00022989"/>
    </source>
</evidence>
<feature type="region of interest" description="Disordered" evidence="7">
    <location>
        <begin position="88"/>
        <end position="119"/>
    </location>
</feature>
<dbReference type="Gene3D" id="1.20.1250.20">
    <property type="entry name" value="MFS general substrate transporter like domains"/>
    <property type="match status" value="1"/>
</dbReference>